<dbReference type="InParanoid" id="A0A2H3DNL8"/>
<dbReference type="PANTHER" id="PTHR10794">
    <property type="entry name" value="ABHYDROLASE DOMAIN-CONTAINING PROTEIN"/>
    <property type="match status" value="1"/>
</dbReference>
<evidence type="ECO:0000256" key="1">
    <source>
        <dbReference type="ARBA" id="ARBA00010884"/>
    </source>
</evidence>
<dbReference type="GO" id="GO:0047372">
    <property type="term" value="F:monoacylglycerol lipase activity"/>
    <property type="evidence" value="ECO:0007669"/>
    <property type="project" value="TreeGrafter"/>
</dbReference>
<name>A0A2H3DNL8_ARMGA</name>
<evidence type="ECO:0000313" key="4">
    <source>
        <dbReference type="EMBL" id="PBK96829.1"/>
    </source>
</evidence>
<dbReference type="PANTHER" id="PTHR10794:SF63">
    <property type="entry name" value="ALPHA_BETA HYDROLASE 1, ISOFORM A"/>
    <property type="match status" value="1"/>
</dbReference>
<dbReference type="STRING" id="47427.A0A2H3DNL8"/>
<dbReference type="OrthoDB" id="5954035at2759"/>
<gene>
    <name evidence="4" type="ORF">ARMGADRAFT_1163201</name>
</gene>
<keyword evidence="4" id="KW-0378">Hydrolase</keyword>
<dbReference type="OMA" id="MMTTSWG"/>
<dbReference type="Pfam" id="PF00561">
    <property type="entry name" value="Abhydrolase_1"/>
    <property type="match status" value="1"/>
</dbReference>
<dbReference type="InterPro" id="IPR029058">
    <property type="entry name" value="AB_hydrolase_fold"/>
</dbReference>
<evidence type="ECO:0000256" key="2">
    <source>
        <dbReference type="SAM" id="Phobius"/>
    </source>
</evidence>
<feature type="transmembrane region" description="Helical" evidence="2">
    <location>
        <begin position="6"/>
        <end position="25"/>
    </location>
</feature>
<dbReference type="InterPro" id="IPR050960">
    <property type="entry name" value="AB_hydrolase_4_sf"/>
</dbReference>
<reference evidence="5" key="1">
    <citation type="journal article" date="2017" name="Nat. Ecol. Evol.">
        <title>Genome expansion and lineage-specific genetic innovations in the forest pathogenic fungi Armillaria.</title>
        <authorList>
            <person name="Sipos G."/>
            <person name="Prasanna A.N."/>
            <person name="Walter M.C."/>
            <person name="O'Connor E."/>
            <person name="Balint B."/>
            <person name="Krizsan K."/>
            <person name="Kiss B."/>
            <person name="Hess J."/>
            <person name="Varga T."/>
            <person name="Slot J."/>
            <person name="Riley R."/>
            <person name="Boka B."/>
            <person name="Rigling D."/>
            <person name="Barry K."/>
            <person name="Lee J."/>
            <person name="Mihaltcheva S."/>
            <person name="LaButti K."/>
            <person name="Lipzen A."/>
            <person name="Waldron R."/>
            <person name="Moloney N.M."/>
            <person name="Sperisen C."/>
            <person name="Kredics L."/>
            <person name="Vagvoelgyi C."/>
            <person name="Patrignani A."/>
            <person name="Fitzpatrick D."/>
            <person name="Nagy I."/>
            <person name="Doyle S."/>
            <person name="Anderson J.B."/>
            <person name="Grigoriev I.V."/>
            <person name="Gueldener U."/>
            <person name="Muensterkoetter M."/>
            <person name="Nagy L.G."/>
        </authorList>
    </citation>
    <scope>NUCLEOTIDE SEQUENCE [LARGE SCALE GENOMIC DNA]</scope>
    <source>
        <strain evidence="5">Ar21-2</strain>
    </source>
</reference>
<dbReference type="InterPro" id="IPR000073">
    <property type="entry name" value="AB_hydrolase_1"/>
</dbReference>
<dbReference type="EMBL" id="KZ293650">
    <property type="protein sequence ID" value="PBK96829.1"/>
    <property type="molecule type" value="Genomic_DNA"/>
</dbReference>
<feature type="domain" description="AB hydrolase-1" evidence="3">
    <location>
        <begin position="137"/>
        <end position="387"/>
    </location>
</feature>
<dbReference type="GO" id="GO:0008126">
    <property type="term" value="F:acetylesterase activity"/>
    <property type="evidence" value="ECO:0007669"/>
    <property type="project" value="TreeGrafter"/>
</dbReference>
<sequence>MQLDNLYSIITLPLLFALSAFFTAATQLLAPKARTPIVVFPHHPSHVAVKKGTSSADSDKLSLKALVLSRCRSLFSEYKTAWWLANGHLQTAYSVMADFTMTDKMYYNRQYIRLLDGGTLGLDFAPVDSFRLKPDTPIIVVQHGLTGGSYEAYVRAVLYPACTPVEEGGLGYRAVVINFRGCASHIPSSSSQFHAHRGGLGAGVPITSSMLYSAGHTDDLRQALFYISHTYPEAPLLGLGFSLGANIMTRYISEEGPHCRLTSGCALACPWDLAQNNERLLSTFIGKHVYAKALGTNLLNLVKRHQNALVAKPSGRILEAMAAVLALKNPTLRDFDHHFSRIASGPPPSFPYVSAEAYYDGQSSHHAVKDVHVPFLSINSADDPIVQSVPMDGGGNGFVVMALTPGGGHLGWFQSGASWREVDRWTTQPVLEWLRMAGEMVVGDTCKCRSLQVDTDGWIKEQGIDHLGCKPAEGGGIIDGNAVDDGNMQGL</sequence>
<protein>
    <submittedName>
        <fullName evidence="4">AB-hydrolase YheT</fullName>
    </submittedName>
</protein>
<dbReference type="Gene3D" id="3.40.50.1820">
    <property type="entry name" value="alpha/beta hydrolase"/>
    <property type="match status" value="1"/>
</dbReference>
<dbReference type="GO" id="GO:0051792">
    <property type="term" value="P:medium-chain fatty acid biosynthetic process"/>
    <property type="evidence" value="ECO:0007669"/>
    <property type="project" value="TreeGrafter"/>
</dbReference>
<keyword evidence="2" id="KW-0812">Transmembrane</keyword>
<dbReference type="GO" id="GO:0051793">
    <property type="term" value="P:medium-chain fatty acid catabolic process"/>
    <property type="evidence" value="ECO:0007669"/>
    <property type="project" value="TreeGrafter"/>
</dbReference>
<accession>A0A2H3DNL8</accession>
<organism evidence="4 5">
    <name type="scientific">Armillaria gallica</name>
    <name type="common">Bulbous honey fungus</name>
    <name type="synonym">Armillaria bulbosa</name>
    <dbReference type="NCBI Taxonomy" id="47427"/>
    <lineage>
        <taxon>Eukaryota</taxon>
        <taxon>Fungi</taxon>
        <taxon>Dikarya</taxon>
        <taxon>Basidiomycota</taxon>
        <taxon>Agaricomycotina</taxon>
        <taxon>Agaricomycetes</taxon>
        <taxon>Agaricomycetidae</taxon>
        <taxon>Agaricales</taxon>
        <taxon>Marasmiineae</taxon>
        <taxon>Physalacriaceae</taxon>
        <taxon>Armillaria</taxon>
    </lineage>
</organism>
<evidence type="ECO:0000313" key="5">
    <source>
        <dbReference type="Proteomes" id="UP000217790"/>
    </source>
</evidence>
<keyword evidence="2" id="KW-1133">Transmembrane helix</keyword>
<comment type="similarity">
    <text evidence="1">Belongs to the AB hydrolase superfamily. AB hydrolase 4 family.</text>
</comment>
<evidence type="ECO:0000259" key="3">
    <source>
        <dbReference type="Pfam" id="PF00561"/>
    </source>
</evidence>
<dbReference type="SUPFAM" id="SSF53474">
    <property type="entry name" value="alpha/beta-Hydrolases"/>
    <property type="match status" value="1"/>
</dbReference>
<keyword evidence="2" id="KW-0472">Membrane</keyword>
<dbReference type="Proteomes" id="UP000217790">
    <property type="component" value="Unassembled WGS sequence"/>
</dbReference>
<keyword evidence="5" id="KW-1185">Reference proteome</keyword>
<dbReference type="AlphaFoldDB" id="A0A2H3DNL8"/>
<proteinExistence type="inferred from homology"/>